<dbReference type="EMBL" id="BAYM01000009">
    <property type="protein sequence ID" value="GAN35559.1"/>
    <property type="molecule type" value="Genomic_DNA"/>
</dbReference>
<sequence length="68" mass="7345">MTDYDAAKDKVSGKVKETAGKLTGDESTEAKGKAQQIAGDVKEKLGEAKDKVAEKFNDVVDKTKKKED</sequence>
<evidence type="ECO:0000259" key="3">
    <source>
        <dbReference type="Pfam" id="PF05532"/>
    </source>
</evidence>
<gene>
    <name evidence="4" type="ORF">LC0644_0148</name>
</gene>
<comment type="caution">
    <text evidence="4">The sequence shown here is derived from an EMBL/GenBank/DDBJ whole genome shotgun (WGS) entry which is preliminary data.</text>
</comment>
<dbReference type="Pfam" id="PF05532">
    <property type="entry name" value="CsbD"/>
    <property type="match status" value="1"/>
</dbReference>
<protein>
    <recommendedName>
        <fullName evidence="3">CsbD-like domain-containing protein</fullName>
    </recommendedName>
</protein>
<proteinExistence type="inferred from homology"/>
<dbReference type="Gene3D" id="1.10.1470.10">
    <property type="entry name" value="YjbJ"/>
    <property type="match status" value="1"/>
</dbReference>
<evidence type="ECO:0000313" key="5">
    <source>
        <dbReference type="Proteomes" id="UP000032552"/>
    </source>
</evidence>
<evidence type="ECO:0000256" key="2">
    <source>
        <dbReference type="SAM" id="MobiDB-lite"/>
    </source>
</evidence>
<evidence type="ECO:0000313" key="4">
    <source>
        <dbReference type="EMBL" id="GAN35559.1"/>
    </source>
</evidence>
<dbReference type="InterPro" id="IPR036629">
    <property type="entry name" value="YjbJ_sf"/>
</dbReference>
<dbReference type="Proteomes" id="UP000032552">
    <property type="component" value="Unassembled WGS sequence"/>
</dbReference>
<feature type="compositionally biased region" description="Basic and acidic residues" evidence="2">
    <location>
        <begin position="1"/>
        <end position="19"/>
    </location>
</feature>
<feature type="region of interest" description="Disordered" evidence="2">
    <location>
        <begin position="1"/>
        <end position="36"/>
    </location>
</feature>
<reference evidence="5" key="1">
    <citation type="submission" date="2014-05" db="EMBL/GenBank/DDBJ databases">
        <title>Whole genome sequencing of Lactobacillus casei NRIC0644.</title>
        <authorList>
            <person name="Atarashi H."/>
            <person name="Yoshida Y."/>
            <person name="Fujimura S."/>
            <person name="Tanaka N."/>
            <person name="Shiwa Y."/>
            <person name="Yoshikawa H."/>
            <person name="Okada S."/>
            <person name="Nakagawa J."/>
        </authorList>
    </citation>
    <scope>NUCLEOTIDE SEQUENCE [LARGE SCALE GENOMIC DNA]</scope>
    <source>
        <strain evidence="5">NRIC0644</strain>
    </source>
</reference>
<dbReference type="GeneID" id="57090952"/>
<feature type="domain" description="CsbD-like" evidence="3">
    <location>
        <begin position="5"/>
        <end position="52"/>
    </location>
</feature>
<name>A0A0C9PU62_LACPA</name>
<comment type="similarity">
    <text evidence="1">Belongs to the UPF0337 (CsbD) family.</text>
</comment>
<accession>A0A0C9PU62</accession>
<dbReference type="InterPro" id="IPR008462">
    <property type="entry name" value="CsbD"/>
</dbReference>
<dbReference type="AlphaFoldDB" id="A0A0C9PU62"/>
<dbReference type="SUPFAM" id="SSF69047">
    <property type="entry name" value="Hypothetical protein YjbJ"/>
    <property type="match status" value="1"/>
</dbReference>
<organism evidence="4 5">
    <name type="scientific">Lacticaseibacillus paracasei NRIC 0644</name>
    <dbReference type="NCBI Taxonomy" id="1435038"/>
    <lineage>
        <taxon>Bacteria</taxon>
        <taxon>Bacillati</taxon>
        <taxon>Bacillota</taxon>
        <taxon>Bacilli</taxon>
        <taxon>Lactobacillales</taxon>
        <taxon>Lactobacillaceae</taxon>
        <taxon>Lacticaseibacillus</taxon>
    </lineage>
</organism>
<dbReference type="RefSeq" id="WP_003567284.1">
    <property type="nucleotide sequence ID" value="NZ_BAYM01000009.1"/>
</dbReference>
<evidence type="ECO:0000256" key="1">
    <source>
        <dbReference type="ARBA" id="ARBA00009129"/>
    </source>
</evidence>